<feature type="region of interest" description="Disordered" evidence="1">
    <location>
        <begin position="409"/>
        <end position="557"/>
    </location>
</feature>
<keyword evidence="4" id="KW-1185">Reference proteome</keyword>
<feature type="compositionally biased region" description="Polar residues" evidence="1">
    <location>
        <begin position="475"/>
        <end position="485"/>
    </location>
</feature>
<dbReference type="Proteomes" id="UP000516260">
    <property type="component" value="Chromosome 19"/>
</dbReference>
<dbReference type="PROSITE" id="PS00028">
    <property type="entry name" value="ZINC_FINGER_C2H2_1"/>
    <property type="match status" value="2"/>
</dbReference>
<evidence type="ECO:0000259" key="2">
    <source>
        <dbReference type="PROSITE" id="PS00028"/>
    </source>
</evidence>
<dbReference type="InterPro" id="IPR036322">
    <property type="entry name" value="WD40_repeat_dom_sf"/>
</dbReference>
<dbReference type="InterPro" id="IPR015943">
    <property type="entry name" value="WD40/YVTN_repeat-like_dom_sf"/>
</dbReference>
<dbReference type="InterPro" id="IPR001680">
    <property type="entry name" value="WD40_rpt"/>
</dbReference>
<protein>
    <recommendedName>
        <fullName evidence="2">C2H2-type domain-containing protein</fullName>
    </recommendedName>
</protein>
<dbReference type="PANTHER" id="PTHR14435:SF2">
    <property type="entry name" value="ZINC FINGER PROTEIN 106"/>
    <property type="match status" value="1"/>
</dbReference>
<dbReference type="GO" id="GO:0008286">
    <property type="term" value="P:insulin receptor signaling pathway"/>
    <property type="evidence" value="ECO:0007669"/>
    <property type="project" value="TreeGrafter"/>
</dbReference>
<feature type="domain" description="C2H2-type" evidence="2">
    <location>
        <begin position="1093"/>
        <end position="1116"/>
    </location>
</feature>
<dbReference type="SUPFAM" id="SSF50978">
    <property type="entry name" value="WD40 repeat-like"/>
    <property type="match status" value="1"/>
</dbReference>
<dbReference type="PANTHER" id="PTHR14435">
    <property type="entry name" value="ZINC FINGER PROTEIN 106"/>
    <property type="match status" value="1"/>
</dbReference>
<dbReference type="EMBL" id="SWLE01000011">
    <property type="protein sequence ID" value="TNM94844.1"/>
    <property type="molecule type" value="Genomic_DNA"/>
</dbReference>
<sequence length="1170" mass="127801">MAAVRYSQKKNVGARATPANQPADVYCDLCRIAIFKTEVQDHMHSMAHHRELEAVMGRDSCHECHACKESFAGLNLYHRHVSTPDHKARMVSVKSRNEKPPSLYKVLGSEVMTKVWERNKKLKKCKKKKKKKKKNIDQLASRGKYRGDSKDAGNNMLKSRKKRADINNVPSKENNVSCRPNWLPFYCQAQTSPAEQLNIFVNVENPKSDPHYARPRTSQGYPTHAPGQTWLGAVEQHSRDNERCQAAADFTSDHLPQTGVTIFNQPLETSSHKHQTSNCLASSASVEINEVLWQIRRELGVREPCRGEREARKQTSQTAGAKAPQLAGGSLRTEGEEGALHIASTAYASRPSTSDPSRIAPAGSSTAFKVGQGGPRTHEGGICNRVRIAHKSKPCLEAKEARRLSLKEVTSVKRKRPEEAESMTRIANEPEPDDAPQPREPLLSEGFHWESLPDGPSFAPLVGSAPPGQDAPRSKSPTEPQSSWLKTDALEEPSPGQEDNTRQSVAVEVEPKPVEENGAVAGQSAAKKRKTTVVSQRQGSHENPMRKKTARDAGRDQMDQLLVVSLREEELNKSLEDLDRSLHQARNIPGSRLRRSPKTLAIATADANSLRAKRIEVLRGLQGPEEVPFKEKPLPSCGAAVAQPGVPPPSTSGAFGLQPPLADPTFPTGQPHPTSAPSGSSLQRWSSSFVGVAGLHSSAPDQERSKVEVLTGCSKTVASNVGQTVKKPVTANVSEKHQNTSAAVATHYNDGNESDGSVEIVEPSNQEVISVDDSDVEQPGVTEPPQGKCEAALAPAQASALPPAEVEEEPSLGPFENHQGPVHGLQVYQDRLYTCSGDNTARAYSLSNRDCQAVFTGHTNKINCLLVSSTPNTLPCLFTGSSDQTIRCYSIKTQKCLQVISLSDRVLCLLSAWNVLYAGLASGSVASFDLKTLKPLDVFECHGPRGVSCLGAAQEGARRVLLVGSYDSTISVRDAKSGLLLRMLDGHAKTVLCLRVVNDLVFSASSDKTGELVRIYKGHAVTSIVILGNVMLTACLDKLIHVYELKSRDRLQVYGGHSDMVLCMAVHKSVLYTGCYDGTIQAVKLNLIKNFRCWWQNCSLIFGIAEHLVQHLLGDHTSPNLQTVRCRWRGCQAFFAKQQSVKEELPEHMRNHVEEDADSEPEATQLISSS</sequence>
<proteinExistence type="predicted"/>
<feature type="compositionally biased region" description="Polar residues" evidence="1">
    <location>
        <begin position="667"/>
        <end position="683"/>
    </location>
</feature>
<gene>
    <name evidence="3" type="ORF">fugu_017603</name>
</gene>
<dbReference type="CDD" id="cd00200">
    <property type="entry name" value="WD40"/>
    <property type="match status" value="1"/>
</dbReference>
<feature type="region of interest" description="Disordered" evidence="1">
    <location>
        <begin position="346"/>
        <end position="381"/>
    </location>
</feature>
<accession>A0A4Z2BRG9</accession>
<dbReference type="SMART" id="SM00320">
    <property type="entry name" value="WD40"/>
    <property type="match status" value="6"/>
</dbReference>
<feature type="region of interest" description="Disordered" evidence="1">
    <location>
        <begin position="122"/>
        <end position="174"/>
    </location>
</feature>
<dbReference type="InterPro" id="IPR042622">
    <property type="entry name" value="Znf106"/>
</dbReference>
<dbReference type="InterPro" id="IPR013087">
    <property type="entry name" value="Znf_C2H2_type"/>
</dbReference>
<feature type="region of interest" description="Disordered" evidence="1">
    <location>
        <begin position="306"/>
        <end position="332"/>
    </location>
</feature>
<dbReference type="GO" id="GO:0017124">
    <property type="term" value="F:SH3 domain binding"/>
    <property type="evidence" value="ECO:0007669"/>
    <property type="project" value="TreeGrafter"/>
</dbReference>
<dbReference type="GO" id="GO:0016020">
    <property type="term" value="C:membrane"/>
    <property type="evidence" value="ECO:0007669"/>
    <property type="project" value="TreeGrafter"/>
</dbReference>
<dbReference type="GO" id="GO:0005829">
    <property type="term" value="C:cytosol"/>
    <property type="evidence" value="ECO:0007669"/>
    <property type="project" value="TreeGrafter"/>
</dbReference>
<feature type="compositionally biased region" description="Basic and acidic residues" evidence="1">
    <location>
        <begin position="539"/>
        <end position="557"/>
    </location>
</feature>
<dbReference type="Gene3D" id="2.130.10.10">
    <property type="entry name" value="YVTN repeat-like/Quinoprotein amine dehydrogenase"/>
    <property type="match status" value="2"/>
</dbReference>
<evidence type="ECO:0000313" key="3">
    <source>
        <dbReference type="EMBL" id="TNM94844.1"/>
    </source>
</evidence>
<dbReference type="Gene3D" id="3.30.160.60">
    <property type="entry name" value="Classic Zinc Finger"/>
    <property type="match status" value="1"/>
</dbReference>
<comment type="caution">
    <text evidence="3">The sequence shown here is derived from an EMBL/GenBank/DDBJ whole genome shotgun (WGS) entry which is preliminary data.</text>
</comment>
<feature type="compositionally biased region" description="Polar residues" evidence="1">
    <location>
        <begin position="346"/>
        <end position="356"/>
    </location>
</feature>
<evidence type="ECO:0000256" key="1">
    <source>
        <dbReference type="SAM" id="MobiDB-lite"/>
    </source>
</evidence>
<reference evidence="3 4" key="1">
    <citation type="submission" date="2019-04" db="EMBL/GenBank/DDBJ databases">
        <title>The sequence and de novo assembly of Takifugu bimaculatus genome using PacBio and Hi-C technologies.</title>
        <authorList>
            <person name="Xu P."/>
            <person name="Liu B."/>
            <person name="Zhou Z."/>
        </authorList>
    </citation>
    <scope>NUCLEOTIDE SEQUENCE [LARGE SCALE GENOMIC DNA]</scope>
    <source>
        <strain evidence="3">TB-2018</strain>
        <tissue evidence="3">Muscle</tissue>
    </source>
</reference>
<dbReference type="Pfam" id="PF00400">
    <property type="entry name" value="WD40"/>
    <property type="match status" value="2"/>
</dbReference>
<feature type="domain" description="C2H2-type" evidence="2">
    <location>
        <begin position="64"/>
        <end position="86"/>
    </location>
</feature>
<dbReference type="SMART" id="SM00355">
    <property type="entry name" value="ZnF_C2H2"/>
    <property type="match status" value="3"/>
</dbReference>
<organism evidence="3 4">
    <name type="scientific">Takifugu bimaculatus</name>
    <dbReference type="NCBI Taxonomy" id="433685"/>
    <lineage>
        <taxon>Eukaryota</taxon>
        <taxon>Metazoa</taxon>
        <taxon>Chordata</taxon>
        <taxon>Craniata</taxon>
        <taxon>Vertebrata</taxon>
        <taxon>Euteleostomi</taxon>
        <taxon>Actinopterygii</taxon>
        <taxon>Neopterygii</taxon>
        <taxon>Teleostei</taxon>
        <taxon>Neoteleostei</taxon>
        <taxon>Acanthomorphata</taxon>
        <taxon>Eupercaria</taxon>
        <taxon>Tetraodontiformes</taxon>
        <taxon>Tetradontoidea</taxon>
        <taxon>Tetraodontidae</taxon>
        <taxon>Takifugu</taxon>
    </lineage>
</organism>
<name>A0A4Z2BRG9_9TELE</name>
<evidence type="ECO:0000313" key="4">
    <source>
        <dbReference type="Proteomes" id="UP000516260"/>
    </source>
</evidence>
<feature type="region of interest" description="Disordered" evidence="1">
    <location>
        <begin position="642"/>
        <end position="683"/>
    </location>
</feature>
<feature type="compositionally biased region" description="Basic residues" evidence="1">
    <location>
        <begin position="122"/>
        <end position="134"/>
    </location>
</feature>
<dbReference type="GO" id="GO:0003723">
    <property type="term" value="F:RNA binding"/>
    <property type="evidence" value="ECO:0007669"/>
    <property type="project" value="InterPro"/>
</dbReference>
<dbReference type="AlphaFoldDB" id="A0A4Z2BRG9"/>